<accession>A0A379ECQ3</accession>
<feature type="domain" description="Type II methyltransferase M.TaqI-like" evidence="8">
    <location>
        <begin position="3"/>
        <end position="57"/>
    </location>
</feature>
<evidence type="ECO:0000259" key="9">
    <source>
        <dbReference type="Pfam" id="PF12950"/>
    </source>
</evidence>
<dbReference type="InterPro" id="IPR050953">
    <property type="entry name" value="N4_N6_ade-DNA_methylase"/>
</dbReference>
<evidence type="ECO:0000313" key="11">
    <source>
        <dbReference type="Proteomes" id="UP000255469"/>
    </source>
</evidence>
<dbReference type="Pfam" id="PF07669">
    <property type="entry name" value="Eco57I"/>
    <property type="match status" value="1"/>
</dbReference>
<dbReference type="GO" id="GO:0032259">
    <property type="term" value="P:methylation"/>
    <property type="evidence" value="ECO:0007669"/>
    <property type="project" value="UniProtKB-KW"/>
</dbReference>
<dbReference type="InterPro" id="IPR011639">
    <property type="entry name" value="MethylTrfase_TaqI-like_dom"/>
</dbReference>
<dbReference type="EC" id="2.1.1.72" evidence="1"/>
<keyword evidence="2" id="KW-0489">Methyltransferase</keyword>
<dbReference type="GO" id="GO:0009307">
    <property type="term" value="P:DNA restriction-modification system"/>
    <property type="evidence" value="ECO:0007669"/>
    <property type="project" value="UniProtKB-KW"/>
</dbReference>
<keyword evidence="5" id="KW-0680">Restriction system</keyword>
<evidence type="ECO:0000259" key="8">
    <source>
        <dbReference type="Pfam" id="PF07669"/>
    </source>
</evidence>
<sequence>MSIYFNELGLNLLAEKGIISYITTNKFFNTGYGEKVRSQLSSQHINIILNFEQVEVFEDVLVSSVIFNVSKRNKKPKNLFIYEKFYKLKFQEFKRQFVERQNVFGVYSQDHLNNKEWSFSDISQLMLKEKIEKKHLLLKDVEGVKIYRGVTTGYNPAFIISNEQRDSLIAEDYKNSQVIKNMLQGRNIRKWYYNESKENLLFIPWHFPLENNNISGASIEAENALKEQYPSIYYRLSQYKNELASRNKDETGIRYEWYALQRCAASYYSEFEKSEKIIWGLTADKWAFTLDIEKNYLPSNAYILTSKNIPIRFILGLLNSKLLHYYFSFIGVMTAGGAYTLKAATIESLPIAIGTREQQKEIALKVDSILNAKAADKQADVSSIESEIDLLVYDLYGLSEEDIRIVEG</sequence>
<evidence type="ECO:0000313" key="10">
    <source>
        <dbReference type="EMBL" id="SUB94164.1"/>
    </source>
</evidence>
<dbReference type="PANTHER" id="PTHR33841:SF6">
    <property type="entry name" value="TYPE II METHYLTRANSFERASE M.HINDII"/>
    <property type="match status" value="1"/>
</dbReference>
<dbReference type="GO" id="GO:0009007">
    <property type="term" value="F:site-specific DNA-methyltransferase (adenine-specific) activity"/>
    <property type="evidence" value="ECO:0007669"/>
    <property type="project" value="UniProtKB-EC"/>
</dbReference>
<keyword evidence="4" id="KW-0949">S-adenosyl-L-methionine</keyword>
<dbReference type="SUPFAM" id="SSF53335">
    <property type="entry name" value="S-adenosyl-L-methionine-dependent methyltransferases"/>
    <property type="match status" value="1"/>
</dbReference>
<dbReference type="Proteomes" id="UP000255469">
    <property type="component" value="Unassembled WGS sequence"/>
</dbReference>
<dbReference type="AlphaFoldDB" id="A0A379ECQ3"/>
<evidence type="ECO:0000256" key="4">
    <source>
        <dbReference type="ARBA" id="ARBA00022691"/>
    </source>
</evidence>
<dbReference type="PANTHER" id="PTHR33841">
    <property type="entry name" value="DNA METHYLTRANSFERASE YEEA-RELATED"/>
    <property type="match status" value="1"/>
</dbReference>
<protein>
    <recommendedName>
        <fullName evidence="1">site-specific DNA-methyltransferase (adenine-specific)</fullName>
        <ecNumber evidence="1">2.1.1.72</ecNumber>
    </recommendedName>
</protein>
<dbReference type="GO" id="GO:0003677">
    <property type="term" value="F:DNA binding"/>
    <property type="evidence" value="ECO:0007669"/>
    <property type="project" value="UniProtKB-KW"/>
</dbReference>
<dbReference type="InterPro" id="IPR029063">
    <property type="entry name" value="SAM-dependent_MTases_sf"/>
</dbReference>
<keyword evidence="3" id="KW-0808">Transferase</keyword>
<evidence type="ECO:0000256" key="3">
    <source>
        <dbReference type="ARBA" id="ARBA00022679"/>
    </source>
</evidence>
<comment type="catalytic activity">
    <reaction evidence="7">
        <text>a 2'-deoxyadenosine in DNA + S-adenosyl-L-methionine = an N(6)-methyl-2'-deoxyadenosine in DNA + S-adenosyl-L-homocysteine + H(+)</text>
        <dbReference type="Rhea" id="RHEA:15197"/>
        <dbReference type="Rhea" id="RHEA-COMP:12418"/>
        <dbReference type="Rhea" id="RHEA-COMP:12419"/>
        <dbReference type="ChEBI" id="CHEBI:15378"/>
        <dbReference type="ChEBI" id="CHEBI:57856"/>
        <dbReference type="ChEBI" id="CHEBI:59789"/>
        <dbReference type="ChEBI" id="CHEBI:90615"/>
        <dbReference type="ChEBI" id="CHEBI:90616"/>
        <dbReference type="EC" id="2.1.1.72"/>
    </reaction>
</comment>
<evidence type="ECO:0000256" key="1">
    <source>
        <dbReference type="ARBA" id="ARBA00011900"/>
    </source>
</evidence>
<evidence type="ECO:0000256" key="2">
    <source>
        <dbReference type="ARBA" id="ARBA00022603"/>
    </source>
</evidence>
<gene>
    <name evidence="10" type="ORF">NCTC13067_02025</name>
</gene>
<dbReference type="InterPro" id="IPR025931">
    <property type="entry name" value="TaqI_C"/>
</dbReference>
<proteinExistence type="predicted"/>
<dbReference type="Pfam" id="PF12950">
    <property type="entry name" value="TaqI_C"/>
    <property type="match status" value="1"/>
</dbReference>
<keyword evidence="6" id="KW-0238">DNA-binding</keyword>
<name>A0A379ECQ3_9BACT</name>
<reference evidence="10 11" key="1">
    <citation type="submission" date="2018-06" db="EMBL/GenBank/DDBJ databases">
        <authorList>
            <consortium name="Pathogen Informatics"/>
            <person name="Doyle S."/>
        </authorList>
    </citation>
    <scope>NUCLEOTIDE SEQUENCE [LARGE SCALE GENOMIC DNA]</scope>
    <source>
        <strain evidence="10 11">NCTC13067</strain>
    </source>
</reference>
<evidence type="ECO:0000256" key="7">
    <source>
        <dbReference type="ARBA" id="ARBA00047942"/>
    </source>
</evidence>
<dbReference type="Gene3D" id="3.40.50.150">
    <property type="entry name" value="Vaccinia Virus protein VP39"/>
    <property type="match status" value="1"/>
</dbReference>
<dbReference type="EMBL" id="UGTM01000002">
    <property type="protein sequence ID" value="SUB94164.1"/>
    <property type="molecule type" value="Genomic_DNA"/>
</dbReference>
<evidence type="ECO:0000256" key="5">
    <source>
        <dbReference type="ARBA" id="ARBA00022747"/>
    </source>
</evidence>
<organism evidence="10 11">
    <name type="scientific">Prevotella denticola</name>
    <dbReference type="NCBI Taxonomy" id="28129"/>
    <lineage>
        <taxon>Bacteria</taxon>
        <taxon>Pseudomonadati</taxon>
        <taxon>Bacteroidota</taxon>
        <taxon>Bacteroidia</taxon>
        <taxon>Bacteroidales</taxon>
        <taxon>Prevotellaceae</taxon>
        <taxon>Prevotella</taxon>
    </lineage>
</organism>
<feature type="domain" description="TaqI-like C-terminal specificity" evidence="9">
    <location>
        <begin position="211"/>
        <end position="351"/>
    </location>
</feature>
<evidence type="ECO:0000256" key="6">
    <source>
        <dbReference type="ARBA" id="ARBA00023125"/>
    </source>
</evidence>